<dbReference type="EC" id="1.-.-.-" evidence="2"/>
<protein>
    <submittedName>
        <fullName evidence="2">Putative oxidoreductase CzcO</fullName>
        <ecNumber evidence="2">1.-.-.-</ecNumber>
    </submittedName>
</protein>
<dbReference type="OrthoDB" id="9808049at2"/>
<organism evidence="2 3">
    <name type="scientific">Microbacterium trichothecenolyticum</name>
    <name type="common">Aureobacterium trichothecenolyticum</name>
    <dbReference type="NCBI Taxonomy" id="69370"/>
    <lineage>
        <taxon>Bacteria</taxon>
        <taxon>Bacillati</taxon>
        <taxon>Actinomycetota</taxon>
        <taxon>Actinomycetes</taxon>
        <taxon>Micrococcales</taxon>
        <taxon>Microbacteriaceae</taxon>
        <taxon>Microbacterium</taxon>
    </lineage>
</organism>
<gene>
    <name evidence="2" type="primary">czcO_1</name>
    <name evidence="2" type="ORF">RS82_01539</name>
</gene>
<evidence type="ECO:0000313" key="3">
    <source>
        <dbReference type="Proteomes" id="UP000034098"/>
    </source>
</evidence>
<dbReference type="PRINTS" id="PR00368">
    <property type="entry name" value="FADPNR"/>
</dbReference>
<dbReference type="RefSeq" id="WP_157005460.1">
    <property type="nucleotide sequence ID" value="NZ_JYJA01000031.1"/>
</dbReference>
<reference evidence="2 3" key="1">
    <citation type="submission" date="2015-02" db="EMBL/GenBank/DDBJ databases">
        <title>Draft genome sequences of ten Microbacterium spp. with emphasis on heavy metal contaminated environments.</title>
        <authorList>
            <person name="Corretto E."/>
        </authorList>
    </citation>
    <scope>NUCLEOTIDE SEQUENCE [LARGE SCALE GENOMIC DNA]</scope>
    <source>
        <strain evidence="2 3">DSM 8608</strain>
    </source>
</reference>
<dbReference type="Proteomes" id="UP000034098">
    <property type="component" value="Unassembled WGS sequence"/>
</dbReference>
<name>A0A0M2HAH7_MICTR</name>
<dbReference type="GO" id="GO:0050660">
    <property type="term" value="F:flavin adenine dinucleotide binding"/>
    <property type="evidence" value="ECO:0007669"/>
    <property type="project" value="TreeGrafter"/>
</dbReference>
<proteinExistence type="predicted"/>
<dbReference type="PANTHER" id="PTHR43539">
    <property type="entry name" value="FLAVIN-BINDING MONOOXYGENASE-LIKE PROTEIN (AFU_ORTHOLOGUE AFUA_4G09220)"/>
    <property type="match status" value="1"/>
</dbReference>
<dbReference type="InterPro" id="IPR036188">
    <property type="entry name" value="FAD/NAD-bd_sf"/>
</dbReference>
<comment type="caution">
    <text evidence="2">The sequence shown here is derived from an EMBL/GenBank/DDBJ whole genome shotgun (WGS) entry which is preliminary data.</text>
</comment>
<dbReference type="GO" id="GO:0004497">
    <property type="term" value="F:monooxygenase activity"/>
    <property type="evidence" value="ECO:0007669"/>
    <property type="project" value="TreeGrafter"/>
</dbReference>
<keyword evidence="1 2" id="KW-0560">Oxidoreductase</keyword>
<keyword evidence="3" id="KW-1185">Reference proteome</keyword>
<dbReference type="GO" id="GO:0005829">
    <property type="term" value="C:cytosol"/>
    <property type="evidence" value="ECO:0007669"/>
    <property type="project" value="TreeGrafter"/>
</dbReference>
<dbReference type="PATRIC" id="fig|69370.6.peg.1573"/>
<dbReference type="PRINTS" id="PR00469">
    <property type="entry name" value="PNDRDTASEII"/>
</dbReference>
<evidence type="ECO:0000256" key="1">
    <source>
        <dbReference type="ARBA" id="ARBA00023002"/>
    </source>
</evidence>
<dbReference type="PANTHER" id="PTHR43539:SF78">
    <property type="entry name" value="FLAVIN-CONTAINING MONOOXYGENASE"/>
    <property type="match status" value="1"/>
</dbReference>
<dbReference type="Pfam" id="PF13738">
    <property type="entry name" value="Pyr_redox_3"/>
    <property type="match status" value="1"/>
</dbReference>
<dbReference type="AlphaFoldDB" id="A0A0M2HAH7"/>
<evidence type="ECO:0000313" key="2">
    <source>
        <dbReference type="EMBL" id="KJL43483.1"/>
    </source>
</evidence>
<dbReference type="EMBL" id="JYJA01000031">
    <property type="protein sequence ID" value="KJL43483.1"/>
    <property type="molecule type" value="Genomic_DNA"/>
</dbReference>
<sequence length="387" mass="41741">MDHSHTDVLVIGAGPAGLAVAACLRRRGIAATIVDSGEAVGETWLRRYERLHLHTPRIQSALPGLRMPRRFGRWVAKDDVAHYLRVYARLHHLHPHFGIEVQRIEREDGVWRATTSNGDITARQVVLATGYSNRPIEPQWPGQATFTGEILHASRYRHAAPFAGRSVLVVGAGNSGAEIAADLAEQGVTEVRLAVRTPPNIVPRQLGPLPTTLVAIPMDFLPAWCSDPVNRLLQRLVVGDLTPYGMPLARSGLVAQQRATAVTPTIDVGLVAALRAGTVTAVPALERFEGNDAVLADGSRLTPDAVIAATGYSTGLQGVVGHLGILDIHGRPASTGARTHPRAPALRFVGIRSPLKGLLLQINLDARAAARAISRELRSRRVQRARR</sequence>
<accession>A0A0M2HAH7</accession>
<dbReference type="Gene3D" id="3.50.50.60">
    <property type="entry name" value="FAD/NAD(P)-binding domain"/>
    <property type="match status" value="1"/>
</dbReference>
<dbReference type="SUPFAM" id="SSF51905">
    <property type="entry name" value="FAD/NAD(P)-binding domain"/>
    <property type="match status" value="2"/>
</dbReference>
<dbReference type="InterPro" id="IPR050982">
    <property type="entry name" value="Auxin_biosynth/cation_transpt"/>
</dbReference>